<dbReference type="PATRIC" id="fig|68170.10.peg.1372"/>
<reference evidence="2 3" key="1">
    <citation type="submission" date="2015-02" db="EMBL/GenBank/DDBJ databases">
        <authorList>
            <person name="Ju K.-S."/>
            <person name="Doroghazi J.R."/>
            <person name="Metcalf W."/>
        </authorList>
    </citation>
    <scope>NUCLEOTIDE SEQUENCE [LARGE SCALE GENOMIC DNA]</scope>
    <source>
        <strain evidence="2 3">NRRL B-16140</strain>
    </source>
</reference>
<dbReference type="EMBL" id="JYJG01000063">
    <property type="protein sequence ID" value="KJK50272.1"/>
    <property type="molecule type" value="Genomic_DNA"/>
</dbReference>
<comment type="caution">
    <text evidence="2">The sequence shown here is derived from an EMBL/GenBank/DDBJ whole genome shotgun (WGS) entry which is preliminary data.</text>
</comment>
<evidence type="ECO:0000313" key="3">
    <source>
        <dbReference type="Proteomes" id="UP000033393"/>
    </source>
</evidence>
<dbReference type="OrthoDB" id="4953313at2"/>
<name>A0A0F0H7G7_LENAE</name>
<gene>
    <name evidence="2" type="ORF">UK23_11415</name>
</gene>
<accession>A0A0F0H7G7</accession>
<dbReference type="Pfam" id="PF12691">
    <property type="entry name" value="Phage_tail_terminator_6"/>
    <property type="match status" value="1"/>
</dbReference>
<evidence type="ECO:0000313" key="2">
    <source>
        <dbReference type="EMBL" id="KJK50272.1"/>
    </source>
</evidence>
<protein>
    <recommendedName>
        <fullName evidence="4">DUF3168 domain-containing protein</fullName>
    </recommendedName>
</protein>
<keyword evidence="3" id="KW-1185">Reference proteome</keyword>
<organism evidence="2 3">
    <name type="scientific">Lentzea aerocolonigenes</name>
    <name type="common">Lechevalieria aerocolonigenes</name>
    <name type="synonym">Saccharothrix aerocolonigenes</name>
    <dbReference type="NCBI Taxonomy" id="68170"/>
    <lineage>
        <taxon>Bacteria</taxon>
        <taxon>Bacillati</taxon>
        <taxon>Actinomycetota</taxon>
        <taxon>Actinomycetes</taxon>
        <taxon>Pseudonocardiales</taxon>
        <taxon>Pseudonocardiaceae</taxon>
        <taxon>Lentzea</taxon>
    </lineage>
</organism>
<dbReference type="AlphaFoldDB" id="A0A0F0H7G7"/>
<evidence type="ECO:0000256" key="1">
    <source>
        <dbReference type="SAM" id="MobiDB-lite"/>
    </source>
</evidence>
<feature type="region of interest" description="Disordered" evidence="1">
    <location>
        <begin position="119"/>
        <end position="144"/>
    </location>
</feature>
<sequence>MSWTRTLAHGLAEHLAAEGIGIYRRAGNYLESEVGIVIGTVPAAPARVLVLSLYPLFDDVDQADSVLGLQVRTRSDGPDPREVFDRLDDVFDLLHGATHLDLGGVFVHLVMRTSSVPMSRDQSGRYEHADTYQLTAHRPGAHRS</sequence>
<dbReference type="Proteomes" id="UP000033393">
    <property type="component" value="Unassembled WGS sequence"/>
</dbReference>
<proteinExistence type="predicted"/>
<evidence type="ECO:0008006" key="4">
    <source>
        <dbReference type="Google" id="ProtNLM"/>
    </source>
</evidence>
<dbReference type="InterPro" id="IPR024411">
    <property type="entry name" value="Tail_terminator_phage"/>
</dbReference>
<dbReference type="RefSeq" id="WP_045311414.1">
    <property type="nucleotide sequence ID" value="NZ_JYJG01000063.1"/>
</dbReference>